<comment type="caution">
    <text evidence="1">The sequence shown here is derived from an EMBL/GenBank/DDBJ whole genome shotgun (WGS) entry which is preliminary data.</text>
</comment>
<feature type="non-terminal residue" evidence="1">
    <location>
        <position position="1"/>
    </location>
</feature>
<name>A0AAQ4DFS0_AMBAM</name>
<dbReference type="Proteomes" id="UP001321473">
    <property type="component" value="Unassembled WGS sequence"/>
</dbReference>
<dbReference type="AlphaFoldDB" id="A0AAQ4DFS0"/>
<sequence>FGGASSRCLLSTSKSKRAWRRSVLGSSSVSVPQSMRAPGARCAHRGTLRTLSSVCLLRRVVSAVGTAIHGTVSTPVGLLNEQHLEYASVNNSATYKNCCGFVATQRWIQAESAALTKSTCGMQDNYFHGKPAGAGKHRLQQAPARLLASVRLLVPARLLAQRDA</sequence>
<evidence type="ECO:0000313" key="1">
    <source>
        <dbReference type="EMBL" id="KAK8761310.1"/>
    </source>
</evidence>
<keyword evidence="2" id="KW-1185">Reference proteome</keyword>
<gene>
    <name evidence="1" type="ORF">V5799_027423</name>
</gene>
<reference evidence="1 2" key="1">
    <citation type="journal article" date="2023" name="Arcadia Sci">
        <title>De novo assembly of a long-read Amblyomma americanum tick genome.</title>
        <authorList>
            <person name="Chou S."/>
            <person name="Poskanzer K.E."/>
            <person name="Rollins M."/>
            <person name="Thuy-Boun P.S."/>
        </authorList>
    </citation>
    <scope>NUCLEOTIDE SEQUENCE [LARGE SCALE GENOMIC DNA]</scope>
    <source>
        <strain evidence="1">F_SG_1</strain>
        <tissue evidence="1">Salivary glands</tissue>
    </source>
</reference>
<evidence type="ECO:0000313" key="2">
    <source>
        <dbReference type="Proteomes" id="UP001321473"/>
    </source>
</evidence>
<organism evidence="1 2">
    <name type="scientific">Amblyomma americanum</name>
    <name type="common">Lone star tick</name>
    <dbReference type="NCBI Taxonomy" id="6943"/>
    <lineage>
        <taxon>Eukaryota</taxon>
        <taxon>Metazoa</taxon>
        <taxon>Ecdysozoa</taxon>
        <taxon>Arthropoda</taxon>
        <taxon>Chelicerata</taxon>
        <taxon>Arachnida</taxon>
        <taxon>Acari</taxon>
        <taxon>Parasitiformes</taxon>
        <taxon>Ixodida</taxon>
        <taxon>Ixodoidea</taxon>
        <taxon>Ixodidae</taxon>
        <taxon>Amblyomminae</taxon>
        <taxon>Amblyomma</taxon>
    </lineage>
</organism>
<accession>A0AAQ4DFS0</accession>
<proteinExistence type="predicted"/>
<dbReference type="EMBL" id="JARKHS020031308">
    <property type="protein sequence ID" value="KAK8761310.1"/>
    <property type="molecule type" value="Genomic_DNA"/>
</dbReference>
<protein>
    <submittedName>
        <fullName evidence="1">Uncharacterized protein</fullName>
    </submittedName>
</protein>